<dbReference type="KEGG" id="atl:Athai_06710"/>
<dbReference type="Proteomes" id="UP000611640">
    <property type="component" value="Chromosome"/>
</dbReference>
<evidence type="ECO:0000256" key="1">
    <source>
        <dbReference type="SAM" id="MobiDB-lite"/>
    </source>
</evidence>
<accession>A0A7R7HUZ8</accession>
<dbReference type="EMBL" id="AP023355">
    <property type="protein sequence ID" value="BCJ33168.1"/>
    <property type="molecule type" value="Genomic_DNA"/>
</dbReference>
<dbReference type="Pfam" id="PF18143">
    <property type="entry name" value="HAD_SAK_2"/>
    <property type="match status" value="1"/>
</dbReference>
<evidence type="ECO:0008006" key="4">
    <source>
        <dbReference type="Google" id="ProtNLM"/>
    </source>
</evidence>
<name>A0A7R7HUZ8_9ACTN</name>
<dbReference type="AlphaFoldDB" id="A0A7R7HUZ8"/>
<gene>
    <name evidence="2" type="ORF">Athai_06710</name>
</gene>
<sequence>MSRSRRAGYPARHRQRGSAADGRPVVPRAACGHADDRPLLWPARTDVAILPCVADRMNRPLLFLDVDGTLLPVGGDAPESDWDESWQNASNPLLARLSPKHGPRLLALPCELVWATAWMADANDVIAPVLGLPELPVAQLSEVPDADDPSWALSSAGGSLGWKTRALVEQAAGRPFVWLDDEINDADRAWVGAHHAGVALLHRVDARHGLTERDFTAVTDWLRDLSARP</sequence>
<proteinExistence type="predicted"/>
<organism evidence="2 3">
    <name type="scientific">Actinocatenispora thailandica</name>
    <dbReference type="NCBI Taxonomy" id="227318"/>
    <lineage>
        <taxon>Bacteria</taxon>
        <taxon>Bacillati</taxon>
        <taxon>Actinomycetota</taxon>
        <taxon>Actinomycetes</taxon>
        <taxon>Micromonosporales</taxon>
        <taxon>Micromonosporaceae</taxon>
        <taxon>Actinocatenispora</taxon>
    </lineage>
</organism>
<reference evidence="2 3" key="1">
    <citation type="submission" date="2020-08" db="EMBL/GenBank/DDBJ databases">
        <title>Whole genome shotgun sequence of Actinocatenispora thailandica NBRC 105041.</title>
        <authorList>
            <person name="Komaki H."/>
            <person name="Tamura T."/>
        </authorList>
    </citation>
    <scope>NUCLEOTIDE SEQUENCE [LARGE SCALE GENOMIC DNA]</scope>
    <source>
        <strain evidence="2 3">NBRC 105041</strain>
    </source>
</reference>
<feature type="region of interest" description="Disordered" evidence="1">
    <location>
        <begin position="1"/>
        <end position="25"/>
    </location>
</feature>
<feature type="compositionally biased region" description="Basic residues" evidence="1">
    <location>
        <begin position="1"/>
        <end position="16"/>
    </location>
</feature>
<keyword evidence="3" id="KW-1185">Reference proteome</keyword>
<protein>
    <recommendedName>
        <fullName evidence="4">Secreted protein</fullName>
    </recommendedName>
</protein>
<evidence type="ECO:0000313" key="2">
    <source>
        <dbReference type="EMBL" id="BCJ33168.1"/>
    </source>
</evidence>
<evidence type="ECO:0000313" key="3">
    <source>
        <dbReference type="Proteomes" id="UP000611640"/>
    </source>
</evidence>